<protein>
    <submittedName>
        <fullName evidence="2">ARAD1A03212p</fullName>
    </submittedName>
</protein>
<dbReference type="EMBL" id="HG937691">
    <property type="protein sequence ID" value="CDP33167.1"/>
    <property type="molecule type" value="Genomic_DNA"/>
</dbReference>
<feature type="region of interest" description="Disordered" evidence="1">
    <location>
        <begin position="405"/>
        <end position="432"/>
    </location>
</feature>
<proteinExistence type="predicted"/>
<dbReference type="Pfam" id="PF04031">
    <property type="entry name" value="Las1"/>
    <property type="match status" value="1"/>
</dbReference>
<dbReference type="PhylomeDB" id="A0A060T2Q7"/>
<dbReference type="GO" id="GO:0004519">
    <property type="term" value="F:endonuclease activity"/>
    <property type="evidence" value="ECO:0007669"/>
    <property type="project" value="InterPro"/>
</dbReference>
<reference evidence="2" key="2">
    <citation type="submission" date="2014-06" db="EMBL/GenBank/DDBJ databases">
        <title>The complete genome of Blastobotrys (Arxula) adeninivorans LS3 - a yeast of biotechnological interest.</title>
        <authorList>
            <person name="Kunze G."/>
            <person name="Gaillardin C."/>
            <person name="Czernicka M."/>
            <person name="Durrens P."/>
            <person name="Martin T."/>
            <person name="Boer E."/>
            <person name="Gabaldon T."/>
            <person name="Cruz J."/>
            <person name="Talla E."/>
            <person name="Marck C."/>
            <person name="Goffeau A."/>
            <person name="Barbe V."/>
            <person name="Baret P."/>
            <person name="Baronian K."/>
            <person name="Beier S."/>
            <person name="Bleykasten C."/>
            <person name="Bode R."/>
            <person name="Casaregola S."/>
            <person name="Despons L."/>
            <person name="Fairhead C."/>
            <person name="Giersberg M."/>
            <person name="Gierski P."/>
            <person name="Hahnel U."/>
            <person name="Hartmann A."/>
            <person name="Jankowska D."/>
            <person name="Jubin C."/>
            <person name="Jung P."/>
            <person name="Lafontaine I."/>
            <person name="Leh-Louis V."/>
            <person name="Lemaire M."/>
            <person name="Marcet-Houben M."/>
            <person name="Mascher M."/>
            <person name="Morel G."/>
            <person name="Richard G.-F."/>
            <person name="Riechen J."/>
            <person name="Sacerdot C."/>
            <person name="Sarkar A."/>
            <person name="Savel G."/>
            <person name="Schacherer J."/>
            <person name="Sherman D."/>
            <person name="Straub M.-L."/>
            <person name="Stein N."/>
            <person name="Thierry A."/>
            <person name="Trautwein-Schult A."/>
            <person name="Westhof E."/>
            <person name="Worch S."/>
            <person name="Dujon B."/>
            <person name="Souciet J.-L."/>
            <person name="Wincker P."/>
            <person name="Scholz U."/>
            <person name="Neuveglise N."/>
        </authorList>
    </citation>
    <scope>NUCLEOTIDE SEQUENCE</scope>
    <source>
        <strain evidence="2">LS3</strain>
    </source>
</reference>
<gene>
    <name evidence="2" type="ORF">GNLVRS02_ARAD1A03212g</name>
</gene>
<accession>A0A060T2Q7</accession>
<evidence type="ECO:0000313" key="2">
    <source>
        <dbReference type="EMBL" id="CDP33167.1"/>
    </source>
</evidence>
<dbReference type="InterPro" id="IPR007174">
    <property type="entry name" value="Las1"/>
</dbReference>
<name>A0A060T2Q7_BLAAD</name>
<dbReference type="GO" id="GO:0090730">
    <property type="term" value="C:Las1 complex"/>
    <property type="evidence" value="ECO:0007669"/>
    <property type="project" value="InterPro"/>
</dbReference>
<reference evidence="2" key="1">
    <citation type="submission" date="2014-02" db="EMBL/GenBank/DDBJ databases">
        <authorList>
            <person name="Genoscope - CEA"/>
        </authorList>
    </citation>
    <scope>NUCLEOTIDE SEQUENCE</scope>
    <source>
        <strain evidence="2">LS3</strain>
    </source>
</reference>
<feature type="compositionally biased region" description="Polar residues" evidence="1">
    <location>
        <begin position="408"/>
        <end position="427"/>
    </location>
</feature>
<dbReference type="PANTHER" id="PTHR15002:SF0">
    <property type="entry name" value="RIBOSOMAL BIOGENESIS PROTEIN LAS1L"/>
    <property type="match status" value="1"/>
</dbReference>
<sequence length="443" mass="50781">MSRPPRVVPWRTEAELDDLKQLFYQFEENDQRQTALFRTEAYRTRGPIPQSMEATAMLTSAVLYDIPDNDPLAIRMTYSTAIVRFVNGLLDPLQKARDAISLYNLAKQLDLPTVFVELRHVATHEGLPSLSLLRRSSHQALEWLWWNYWNAQPTQFQTQEIASSGEIINPADVEARKQQIKDKFRQWRRMRRADPKRIFKVGDTSKEGVQFWNLVSQLEQLLLDDESSFFNVLRFQNILIPIDAKGTVKDKTSVDSHIKLLDPLLNLLQQRVEGFAQKLTLFLVAQLAECSRSFDLTAPIGSESEESRSPQQAELESSHLQKWVIFLLSHPNWITDSRQIALECLKMCNPCALAILRYYIEKYEDVSLTKLADDMHHSSTLPSGSPDGPTDLDAIEQELEQFRHRLTNGPNGPTNNQSTSSHSNPQDSWVLCPNWTPRPIGVL</sequence>
<dbReference type="GO" id="GO:0000460">
    <property type="term" value="P:maturation of 5.8S rRNA"/>
    <property type="evidence" value="ECO:0007669"/>
    <property type="project" value="TreeGrafter"/>
</dbReference>
<dbReference type="GO" id="GO:0000470">
    <property type="term" value="P:maturation of LSU-rRNA"/>
    <property type="evidence" value="ECO:0007669"/>
    <property type="project" value="TreeGrafter"/>
</dbReference>
<dbReference type="PANTHER" id="PTHR15002">
    <property type="entry name" value="RIBOSOMAL BIOGENESIS PROTEIN LAS1L"/>
    <property type="match status" value="1"/>
</dbReference>
<organism evidence="2">
    <name type="scientific">Blastobotrys adeninivorans</name>
    <name type="common">Yeast</name>
    <name type="synonym">Arxula adeninivorans</name>
    <dbReference type="NCBI Taxonomy" id="409370"/>
    <lineage>
        <taxon>Eukaryota</taxon>
        <taxon>Fungi</taxon>
        <taxon>Dikarya</taxon>
        <taxon>Ascomycota</taxon>
        <taxon>Saccharomycotina</taxon>
        <taxon>Dipodascomycetes</taxon>
        <taxon>Dipodascales</taxon>
        <taxon>Trichomonascaceae</taxon>
        <taxon>Blastobotrys</taxon>
    </lineage>
</organism>
<evidence type="ECO:0000256" key="1">
    <source>
        <dbReference type="SAM" id="MobiDB-lite"/>
    </source>
</evidence>
<dbReference type="GO" id="GO:0030687">
    <property type="term" value="C:preribosome, large subunit precursor"/>
    <property type="evidence" value="ECO:0007669"/>
    <property type="project" value="TreeGrafter"/>
</dbReference>
<dbReference type="AlphaFoldDB" id="A0A060T2Q7"/>